<comment type="caution">
    <text evidence="3">The sequence shown here is derived from an EMBL/GenBank/DDBJ whole genome shotgun (WGS) entry which is preliminary data.</text>
</comment>
<dbReference type="SUPFAM" id="SSF64268">
    <property type="entry name" value="PX domain"/>
    <property type="match status" value="1"/>
</dbReference>
<feature type="compositionally biased region" description="Acidic residues" evidence="1">
    <location>
        <begin position="341"/>
        <end position="357"/>
    </location>
</feature>
<evidence type="ECO:0000313" key="3">
    <source>
        <dbReference type="EMBL" id="KAJ0400454.1"/>
    </source>
</evidence>
<evidence type="ECO:0000313" key="4">
    <source>
        <dbReference type="Proteomes" id="UP001209570"/>
    </source>
</evidence>
<dbReference type="CDD" id="cd06093">
    <property type="entry name" value="PX_domain"/>
    <property type="match status" value="1"/>
</dbReference>
<reference evidence="3" key="1">
    <citation type="submission" date="2021-12" db="EMBL/GenBank/DDBJ databases">
        <title>Prjna785345.</title>
        <authorList>
            <person name="Rujirawat T."/>
            <person name="Krajaejun T."/>
        </authorList>
    </citation>
    <scope>NUCLEOTIDE SEQUENCE</scope>
    <source>
        <strain evidence="3">Pi057C3</strain>
    </source>
</reference>
<feature type="compositionally biased region" description="Low complexity" evidence="1">
    <location>
        <begin position="104"/>
        <end position="114"/>
    </location>
</feature>
<feature type="region of interest" description="Disordered" evidence="1">
    <location>
        <begin position="39"/>
        <end position="74"/>
    </location>
</feature>
<feature type="domain" description="PX" evidence="2">
    <location>
        <begin position="141"/>
        <end position="280"/>
    </location>
</feature>
<proteinExistence type="predicted"/>
<feature type="region of interest" description="Disordered" evidence="1">
    <location>
        <begin position="337"/>
        <end position="377"/>
    </location>
</feature>
<evidence type="ECO:0000256" key="1">
    <source>
        <dbReference type="SAM" id="MobiDB-lite"/>
    </source>
</evidence>
<dbReference type="InterPro" id="IPR001683">
    <property type="entry name" value="PX_dom"/>
</dbReference>
<feature type="region of interest" description="Disordered" evidence="1">
    <location>
        <begin position="88"/>
        <end position="114"/>
    </location>
</feature>
<gene>
    <name evidence="3" type="ORF">P43SY_004803</name>
</gene>
<dbReference type="GO" id="GO:0035091">
    <property type="term" value="F:phosphatidylinositol binding"/>
    <property type="evidence" value="ECO:0007669"/>
    <property type="project" value="InterPro"/>
</dbReference>
<organism evidence="3 4">
    <name type="scientific">Pythium insidiosum</name>
    <name type="common">Pythiosis disease agent</name>
    <dbReference type="NCBI Taxonomy" id="114742"/>
    <lineage>
        <taxon>Eukaryota</taxon>
        <taxon>Sar</taxon>
        <taxon>Stramenopiles</taxon>
        <taxon>Oomycota</taxon>
        <taxon>Peronosporomycetes</taxon>
        <taxon>Pythiales</taxon>
        <taxon>Pythiaceae</taxon>
        <taxon>Pythium</taxon>
    </lineage>
</organism>
<protein>
    <recommendedName>
        <fullName evidence="2">PX domain-containing protein</fullName>
    </recommendedName>
</protein>
<dbReference type="InterPro" id="IPR036871">
    <property type="entry name" value="PX_dom_sf"/>
</dbReference>
<accession>A0AAD5QAA8</accession>
<dbReference type="Gene3D" id="3.30.1520.10">
    <property type="entry name" value="Phox-like domain"/>
    <property type="match status" value="1"/>
</dbReference>
<dbReference type="PROSITE" id="PS50195">
    <property type="entry name" value="PX"/>
    <property type="match status" value="1"/>
</dbReference>
<feature type="compositionally biased region" description="Basic residues" evidence="1">
    <location>
        <begin position="93"/>
        <end position="103"/>
    </location>
</feature>
<sequence length="377" mass="41574">MRPAETAVDPAMCSKTAMLPSDGAKKDAVLWTPPALCAPVAPAPTRQMQRHATTTTTTTTVNSGTAAADDDDDDDLERILRERRASLAALKRSASRPRPRVAPRRSAAPTFKSAVKAPPSASAVRQHLKAQRLSCFLLHSVTPREASSFDYGSLASQGPITQYDIVVENVRTGQIWQVSRRFSSFEFFHKELRALFAQQHCHLCTALHNRISTLDATFPSKRLWGSHKPSVVRSRAERFRVYLQTLLDAGARAHTQTCRRIAGSFVMQVRTFLTVDSVRFKGIPGAADFGHEIPSLLRSLALDESSVAGLGDHARTRLTTILEHAPSRTLAFYGDFMPAMPEDDEDTEDEEEEEEEAQAQAEEERQHGHARTAAACS</sequence>
<dbReference type="EMBL" id="JAKCXM010000154">
    <property type="protein sequence ID" value="KAJ0400454.1"/>
    <property type="molecule type" value="Genomic_DNA"/>
</dbReference>
<keyword evidence="4" id="KW-1185">Reference proteome</keyword>
<dbReference type="AlphaFoldDB" id="A0AAD5QAA8"/>
<dbReference type="Proteomes" id="UP001209570">
    <property type="component" value="Unassembled WGS sequence"/>
</dbReference>
<name>A0AAD5QAA8_PYTIN</name>
<dbReference type="Pfam" id="PF00787">
    <property type="entry name" value="PX"/>
    <property type="match status" value="1"/>
</dbReference>
<evidence type="ECO:0000259" key="2">
    <source>
        <dbReference type="PROSITE" id="PS50195"/>
    </source>
</evidence>